<dbReference type="SUPFAM" id="SSF103481">
    <property type="entry name" value="Multidrug resistance efflux transporter EmrE"/>
    <property type="match status" value="2"/>
</dbReference>
<sequence length="388" mass="41669">MGSVGNYLPLIGMILVQLGLAGLNVLSKLTMASGMSPYVLITYRNILGAVFLAPFAFFFERKTWASISKKTLLQIFVCSVVGATMNQVFYFVGLKYSRPTVASALNNTLPAVTFALAAVLKMEPMAALAGKAKLGGTALCVVGSMLMTFYRGSLVRTLDSPIHWPYVQRTMTAEAAAHASGHAAVLGATLVIASNVAWAVWFIIQKKMSNTFSSPYTTTVLMVAMASVQSGVIAVAAEHRLSAWALGFDIRLIGSLYVGVVASGMVIAVMSWCIQVRGPVFVSMFSPMMLIIVAVVGWGILGEKIRVGSVIGAVFIVVGCTRCSGAREGTLLPRKPWKTTRRRKLAAANRATGPSMARRSCGHAPLLFVMRQRAKRRMARDLQCSVMA</sequence>
<evidence type="ECO:0000313" key="8">
    <source>
        <dbReference type="EnsemblPlants" id="TraesCS7D02G465000.1"/>
    </source>
</evidence>
<feature type="domain" description="EamA" evidence="7">
    <location>
        <begin position="186"/>
        <end position="320"/>
    </location>
</feature>
<dbReference type="Gramene" id="TraesKAR7D01G0419880.1">
    <property type="protein sequence ID" value="cds.TraesKAR7D01G0419880.1"/>
    <property type="gene ID" value="TraesKAR7D01G0419880"/>
</dbReference>
<dbReference type="InterPro" id="IPR037185">
    <property type="entry name" value="EmrE-like"/>
</dbReference>
<accession>A0A3B6TKT6</accession>
<comment type="subcellular location">
    <subcellularLocation>
        <location evidence="1 6">Membrane</location>
        <topology evidence="1 6">Multi-pass membrane protein</topology>
    </subcellularLocation>
</comment>
<dbReference type="PANTHER" id="PTHR31218">
    <property type="entry name" value="WAT1-RELATED PROTEIN"/>
    <property type="match status" value="1"/>
</dbReference>
<evidence type="ECO:0000256" key="2">
    <source>
        <dbReference type="ARBA" id="ARBA00007635"/>
    </source>
</evidence>
<feature type="transmembrane region" description="Helical" evidence="6">
    <location>
        <begin position="38"/>
        <end position="59"/>
    </location>
</feature>
<dbReference type="Proteomes" id="UP000019116">
    <property type="component" value="Chromosome 7D"/>
</dbReference>
<dbReference type="Gramene" id="TraesARI7D03G04541020.1">
    <property type="protein sequence ID" value="TraesARI7D03G04541020.1"/>
    <property type="gene ID" value="TraesARI7D03G04541020"/>
</dbReference>
<evidence type="ECO:0000256" key="3">
    <source>
        <dbReference type="ARBA" id="ARBA00022692"/>
    </source>
</evidence>
<dbReference type="Gramene" id="TraesCAD_scaffold_135656_01G000100.1">
    <property type="protein sequence ID" value="TraesCAD_scaffold_135656_01G000100.1"/>
    <property type="gene ID" value="TraesCAD_scaffold_135656_01G000100"/>
</dbReference>
<dbReference type="Gramene" id="TraesSYM7D03G04518290.1">
    <property type="protein sequence ID" value="TraesSYM7D03G04518290.1"/>
    <property type="gene ID" value="TraesSYM7D03G04518290"/>
</dbReference>
<feature type="transmembrane region" description="Helical" evidence="6">
    <location>
        <begin position="7"/>
        <end position="26"/>
    </location>
</feature>
<feature type="transmembrane region" description="Helical" evidence="6">
    <location>
        <begin position="256"/>
        <end position="274"/>
    </location>
</feature>
<evidence type="ECO:0000259" key="7">
    <source>
        <dbReference type="Pfam" id="PF00892"/>
    </source>
</evidence>
<dbReference type="EnsemblPlants" id="TraesCS7D02G465000.1">
    <property type="protein sequence ID" value="TraesCS7D02G465000.1"/>
    <property type="gene ID" value="TraesCS7D02G465000"/>
</dbReference>
<evidence type="ECO:0000256" key="6">
    <source>
        <dbReference type="RuleBase" id="RU363077"/>
    </source>
</evidence>
<feature type="transmembrane region" description="Helical" evidence="6">
    <location>
        <begin position="183"/>
        <end position="204"/>
    </location>
</feature>
<dbReference type="GO" id="GO:0005886">
    <property type="term" value="C:plasma membrane"/>
    <property type="evidence" value="ECO:0000318"/>
    <property type="project" value="GO_Central"/>
</dbReference>
<dbReference type="Gramene" id="TraesROB_scaffold_113038_01G000100.1">
    <property type="protein sequence ID" value="TraesROB_scaffold_113038_01G000100.1"/>
    <property type="gene ID" value="TraesROB_scaffold_113038_01G000100"/>
</dbReference>
<dbReference type="OrthoDB" id="1728340at2759"/>
<feature type="transmembrane region" description="Helical" evidence="6">
    <location>
        <begin position="281"/>
        <end position="301"/>
    </location>
</feature>
<feature type="transmembrane region" description="Helical" evidence="6">
    <location>
        <begin position="104"/>
        <end position="120"/>
    </location>
</feature>
<dbReference type="AlphaFoldDB" id="A0A3B6TKT6"/>
<dbReference type="GO" id="GO:0022857">
    <property type="term" value="F:transmembrane transporter activity"/>
    <property type="evidence" value="ECO:0007669"/>
    <property type="project" value="InterPro"/>
</dbReference>
<dbReference type="OMA" id="GESEIHW"/>
<keyword evidence="9" id="KW-1185">Reference proteome</keyword>
<feature type="transmembrane region" description="Helical" evidence="6">
    <location>
        <begin position="216"/>
        <end position="236"/>
    </location>
</feature>
<dbReference type="Gramene" id="TraesWEE_scaffold_127163_01G000100.1">
    <property type="protein sequence ID" value="TraesWEE_scaffold_127163_01G000100.1"/>
    <property type="gene ID" value="TraesWEE_scaffold_127163_01G000100"/>
</dbReference>
<proteinExistence type="inferred from homology"/>
<dbReference type="Gramene" id="TraesCLE_scaffold_128288_01G000100.1">
    <property type="protein sequence ID" value="TraesCLE_scaffold_128288_01G000100.1"/>
    <property type="gene ID" value="TraesCLE_scaffold_128288_01G000100"/>
</dbReference>
<evidence type="ECO:0000256" key="4">
    <source>
        <dbReference type="ARBA" id="ARBA00022989"/>
    </source>
</evidence>
<keyword evidence="4 6" id="KW-1133">Transmembrane helix</keyword>
<dbReference type="Gramene" id="TraesRN7D0101132800.1">
    <property type="protein sequence ID" value="TraesRN7D0101132800.1"/>
    <property type="gene ID" value="TraesRN7D0101132800"/>
</dbReference>
<keyword evidence="3 6" id="KW-0812">Transmembrane</keyword>
<dbReference type="SMR" id="A0A3B6TKT6"/>
<dbReference type="Gramene" id="TraesCS7D02G465000.1">
    <property type="protein sequence ID" value="TraesCS7D02G465000.1"/>
    <property type="gene ID" value="TraesCS7D02G465000"/>
</dbReference>
<organism evidence="8">
    <name type="scientific">Triticum aestivum</name>
    <name type="common">Wheat</name>
    <dbReference type="NCBI Taxonomy" id="4565"/>
    <lineage>
        <taxon>Eukaryota</taxon>
        <taxon>Viridiplantae</taxon>
        <taxon>Streptophyta</taxon>
        <taxon>Embryophyta</taxon>
        <taxon>Tracheophyta</taxon>
        <taxon>Spermatophyta</taxon>
        <taxon>Magnoliopsida</taxon>
        <taxon>Liliopsida</taxon>
        <taxon>Poales</taxon>
        <taxon>Poaceae</taxon>
        <taxon>BOP clade</taxon>
        <taxon>Pooideae</taxon>
        <taxon>Triticodae</taxon>
        <taxon>Triticeae</taxon>
        <taxon>Triticinae</taxon>
        <taxon>Triticum</taxon>
    </lineage>
</organism>
<name>A0A3B6TKT6_WHEAT</name>
<reference evidence="8" key="2">
    <citation type="submission" date="2018-10" db="UniProtKB">
        <authorList>
            <consortium name="EnsemblPlants"/>
        </authorList>
    </citation>
    <scope>IDENTIFICATION</scope>
</reference>
<protein>
    <recommendedName>
        <fullName evidence="6">WAT1-related protein</fullName>
    </recommendedName>
</protein>
<dbReference type="Gramene" id="TraesCS7D03G1104300.1">
    <property type="protein sequence ID" value="TraesCS7D03G1104300.1.CDS"/>
    <property type="gene ID" value="TraesCS7D03G1104300"/>
</dbReference>
<comment type="similarity">
    <text evidence="2 6">Belongs to the drug/metabolite transporter (DMT) superfamily. Plant drug/metabolite exporter (P-DME) (TC 2.A.7.4) family.</text>
</comment>
<dbReference type="InterPro" id="IPR000620">
    <property type="entry name" value="EamA_dom"/>
</dbReference>
<dbReference type="Pfam" id="PF00892">
    <property type="entry name" value="EamA"/>
    <property type="match status" value="2"/>
</dbReference>
<feature type="transmembrane region" description="Helical" evidence="6">
    <location>
        <begin position="71"/>
        <end position="92"/>
    </location>
</feature>
<feature type="transmembrane region" description="Helical" evidence="6">
    <location>
        <begin position="132"/>
        <end position="150"/>
    </location>
</feature>
<evidence type="ECO:0000256" key="5">
    <source>
        <dbReference type="ARBA" id="ARBA00023136"/>
    </source>
</evidence>
<reference evidence="8" key="1">
    <citation type="submission" date="2018-08" db="EMBL/GenBank/DDBJ databases">
        <authorList>
            <person name="Rossello M."/>
        </authorList>
    </citation>
    <scope>NUCLEOTIDE SEQUENCE [LARGE SCALE GENOMIC DNA]</scope>
    <source>
        <strain evidence="8">cv. Chinese Spring</strain>
    </source>
</reference>
<evidence type="ECO:0000313" key="9">
    <source>
        <dbReference type="Proteomes" id="UP000019116"/>
    </source>
</evidence>
<feature type="domain" description="EamA" evidence="7">
    <location>
        <begin position="11"/>
        <end position="148"/>
    </location>
</feature>
<keyword evidence="5 6" id="KW-0472">Membrane</keyword>
<dbReference type="InterPro" id="IPR030184">
    <property type="entry name" value="WAT1-related"/>
</dbReference>
<evidence type="ECO:0000256" key="1">
    <source>
        <dbReference type="ARBA" id="ARBA00004141"/>
    </source>
</evidence>